<dbReference type="Proteomes" id="UP000249873">
    <property type="component" value="Chromosome"/>
</dbReference>
<dbReference type="InterPro" id="IPR007492">
    <property type="entry name" value="LytTR_DNA-bd_dom"/>
</dbReference>
<reference evidence="2 3" key="1">
    <citation type="submission" date="2018-05" db="EMBL/GenBank/DDBJ databases">
        <title>Complete genome sequence of Arcticibacterium luteifluviistationis SM1504T, a cytophagaceae bacterium isolated from Arctic surface seawater.</title>
        <authorList>
            <person name="Li Y."/>
            <person name="Qin Q.-L."/>
        </authorList>
    </citation>
    <scope>NUCLEOTIDE SEQUENCE [LARGE SCALE GENOMIC DNA]</scope>
    <source>
        <strain evidence="2 3">SM1504</strain>
    </source>
</reference>
<feature type="domain" description="HTH LytTR-type" evidence="1">
    <location>
        <begin position="12"/>
        <end position="108"/>
    </location>
</feature>
<protein>
    <recommendedName>
        <fullName evidence="1">HTH LytTR-type domain-containing protein</fullName>
    </recommendedName>
</protein>
<dbReference type="GO" id="GO:0003677">
    <property type="term" value="F:DNA binding"/>
    <property type="evidence" value="ECO:0007669"/>
    <property type="project" value="InterPro"/>
</dbReference>
<gene>
    <name evidence="2" type="ORF">DJ013_08940</name>
</gene>
<keyword evidence="3" id="KW-1185">Reference proteome</keyword>
<dbReference type="OrthoDB" id="1116942at2"/>
<accession>A0A2Z4GB32</accession>
<dbReference type="EMBL" id="CP029480">
    <property type="protein sequence ID" value="AWV98288.1"/>
    <property type="molecule type" value="Genomic_DNA"/>
</dbReference>
<organism evidence="2 3">
    <name type="scientific">Arcticibacterium luteifluviistationis</name>
    <dbReference type="NCBI Taxonomy" id="1784714"/>
    <lineage>
        <taxon>Bacteria</taxon>
        <taxon>Pseudomonadati</taxon>
        <taxon>Bacteroidota</taxon>
        <taxon>Cytophagia</taxon>
        <taxon>Cytophagales</taxon>
        <taxon>Leadbetterellaceae</taxon>
        <taxon>Arcticibacterium</taxon>
    </lineage>
</organism>
<name>A0A2Z4GB32_9BACT</name>
<evidence type="ECO:0000259" key="1">
    <source>
        <dbReference type="PROSITE" id="PS50930"/>
    </source>
</evidence>
<dbReference type="AlphaFoldDB" id="A0A2Z4GB32"/>
<dbReference type="Gene3D" id="2.40.50.1020">
    <property type="entry name" value="LytTr DNA-binding domain"/>
    <property type="match status" value="1"/>
</dbReference>
<dbReference type="Pfam" id="PF04397">
    <property type="entry name" value="LytTR"/>
    <property type="match status" value="1"/>
</dbReference>
<dbReference type="KEGG" id="als:DJ013_08940"/>
<dbReference type="PROSITE" id="PS50930">
    <property type="entry name" value="HTH_LYTTR"/>
    <property type="match status" value="1"/>
</dbReference>
<evidence type="ECO:0000313" key="3">
    <source>
        <dbReference type="Proteomes" id="UP000249873"/>
    </source>
</evidence>
<proteinExistence type="predicted"/>
<dbReference type="SMART" id="SM00850">
    <property type="entry name" value="LytTR"/>
    <property type="match status" value="1"/>
</dbReference>
<evidence type="ECO:0000313" key="2">
    <source>
        <dbReference type="EMBL" id="AWV98288.1"/>
    </source>
</evidence>
<dbReference type="RefSeq" id="WP_111371447.1">
    <property type="nucleotide sequence ID" value="NZ_CP029480.1"/>
</dbReference>
<sequence>MKTTLNSSKIHVPVKIGSRMKVFPNQILMLKADQNYTYVFLKNGSKILSSTTLGTIEKRLVGNTFYRVNRSTVVNTRHIINTGRKNLEIQTTETSKPLLVKISRRRAKLFLAFTDLNN</sequence>